<keyword evidence="2" id="KW-1185">Reference proteome</keyword>
<sequence>MTEWTMFCWQGPPEASMAALRSLGWHGPEEAPAEAADPRIGGFIPAAGTAPQTFDGIAYVAVAANAEIATPPGLAPAGPELFRALLGGF</sequence>
<organism evidence="1 2">
    <name type="scientific">Falsiroseomonas tokyonensis</name>
    <dbReference type="NCBI Taxonomy" id="430521"/>
    <lineage>
        <taxon>Bacteria</taxon>
        <taxon>Pseudomonadati</taxon>
        <taxon>Pseudomonadota</taxon>
        <taxon>Alphaproteobacteria</taxon>
        <taxon>Acetobacterales</taxon>
        <taxon>Roseomonadaceae</taxon>
        <taxon>Falsiroseomonas</taxon>
    </lineage>
</organism>
<proteinExistence type="predicted"/>
<evidence type="ECO:0000313" key="1">
    <source>
        <dbReference type="EMBL" id="MFC3000821.1"/>
    </source>
</evidence>
<dbReference type="EMBL" id="JBHRSB010000003">
    <property type="protein sequence ID" value="MFC3000821.1"/>
    <property type="molecule type" value="Genomic_DNA"/>
</dbReference>
<comment type="caution">
    <text evidence="1">The sequence shown here is derived from an EMBL/GenBank/DDBJ whole genome shotgun (WGS) entry which is preliminary data.</text>
</comment>
<dbReference type="RefSeq" id="WP_216836888.1">
    <property type="nucleotide sequence ID" value="NZ_JAFNJS010000003.1"/>
</dbReference>
<evidence type="ECO:0000313" key="2">
    <source>
        <dbReference type="Proteomes" id="UP001595420"/>
    </source>
</evidence>
<reference evidence="2" key="1">
    <citation type="journal article" date="2019" name="Int. J. Syst. Evol. Microbiol.">
        <title>The Global Catalogue of Microorganisms (GCM) 10K type strain sequencing project: providing services to taxonomists for standard genome sequencing and annotation.</title>
        <authorList>
            <consortium name="The Broad Institute Genomics Platform"/>
            <consortium name="The Broad Institute Genome Sequencing Center for Infectious Disease"/>
            <person name="Wu L."/>
            <person name="Ma J."/>
        </authorList>
    </citation>
    <scope>NUCLEOTIDE SEQUENCE [LARGE SCALE GENOMIC DNA]</scope>
    <source>
        <strain evidence="2">CGMCC 1.16855</strain>
    </source>
</reference>
<name>A0ABV7BSZ7_9PROT</name>
<accession>A0ABV7BSZ7</accession>
<dbReference type="Proteomes" id="UP001595420">
    <property type="component" value="Unassembled WGS sequence"/>
</dbReference>
<gene>
    <name evidence="1" type="ORF">ACFOD3_13020</name>
</gene>
<protein>
    <submittedName>
        <fullName evidence="1">Uncharacterized protein</fullName>
    </submittedName>
</protein>